<organism evidence="1 2">
    <name type="scientific">Triparma laevis f. inornata</name>
    <dbReference type="NCBI Taxonomy" id="1714386"/>
    <lineage>
        <taxon>Eukaryota</taxon>
        <taxon>Sar</taxon>
        <taxon>Stramenopiles</taxon>
        <taxon>Ochrophyta</taxon>
        <taxon>Bolidophyceae</taxon>
        <taxon>Parmales</taxon>
        <taxon>Triparmaceae</taxon>
        <taxon>Triparma</taxon>
    </lineage>
</organism>
<evidence type="ECO:0000313" key="1">
    <source>
        <dbReference type="EMBL" id="GMH85728.1"/>
    </source>
</evidence>
<dbReference type="Proteomes" id="UP001162640">
    <property type="component" value="Unassembled WGS sequence"/>
</dbReference>
<evidence type="ECO:0000313" key="2">
    <source>
        <dbReference type="Proteomes" id="UP001162640"/>
    </source>
</evidence>
<dbReference type="AlphaFoldDB" id="A0A9W7ENJ6"/>
<sequence>MTSSLPIRVKHASTLICLRPPPPSKPTTLHLSSLLSGPNTWSDDPVSHLFGTSETRSIKNNWSLLMGQNVCQNYLRSSSNLITTMRYPAEYKFPVGTLNSSETNSNAAKREFEEEFLTSIPNNCRLRLFKVSQTRPIKGVSYIMSNYVCLESENPWLSCLKSSDINKRLRLKRSRFDSKGDDFYRLDDEEKESLSPEVEQVNWLQISEAISYAFTSMNSKPTFINPYQESEFKRLNIKKRDPMFVNLTILTALERFKNENELIEHCKGLRWEEEVERVRWLDDGMEIEDVERVLMERGVLRDKSELKT</sequence>
<reference evidence="2" key="1">
    <citation type="journal article" date="2023" name="Commun. Biol.">
        <title>Genome analysis of Parmales, the sister group of diatoms, reveals the evolutionary specialization of diatoms from phago-mixotrophs to photoautotrophs.</title>
        <authorList>
            <person name="Ban H."/>
            <person name="Sato S."/>
            <person name="Yoshikawa S."/>
            <person name="Yamada K."/>
            <person name="Nakamura Y."/>
            <person name="Ichinomiya M."/>
            <person name="Sato N."/>
            <person name="Blanc-Mathieu R."/>
            <person name="Endo H."/>
            <person name="Kuwata A."/>
            <person name="Ogata H."/>
        </authorList>
    </citation>
    <scope>NUCLEOTIDE SEQUENCE [LARGE SCALE GENOMIC DNA]</scope>
</reference>
<comment type="caution">
    <text evidence="1">The sequence shown here is derived from an EMBL/GenBank/DDBJ whole genome shotgun (WGS) entry which is preliminary data.</text>
</comment>
<dbReference type="Gene3D" id="3.90.79.10">
    <property type="entry name" value="Nucleoside Triphosphate Pyrophosphohydrolase"/>
    <property type="match status" value="1"/>
</dbReference>
<gene>
    <name evidence="1" type="ORF">TL16_g10324</name>
</gene>
<accession>A0A9W7ENJ6</accession>
<proteinExistence type="predicted"/>
<name>A0A9W7ENJ6_9STRA</name>
<protein>
    <submittedName>
        <fullName evidence="1">Uncharacterized protein</fullName>
    </submittedName>
</protein>
<dbReference type="EMBL" id="BLQM01000364">
    <property type="protein sequence ID" value="GMH85728.1"/>
    <property type="molecule type" value="Genomic_DNA"/>
</dbReference>